<sequence>MIQAIGMASGIFLVRTLDKQEYAYFTIANTMQGTMNLLADMGISSGLLAIGGKVWQDRYRFGQLINTAMQLRRKLATIAITLVTPLLLWLLFNNGTSLLYAILITITVLAGLNFQLSTVILGVVPRLHSQLNYVQRLDFISAIVRLAILVVAYFTFLNAAIAILTASIALGLQQLFLSRWVIHSIDIKAPVYETDKLEILQIVKSQAPNALFFCIHGQLTIWLISIFGDTKSIAEVGALGRLGVIFSLIYAVMQSIILPSFSRCQSVIKFRDRYWQVLVIFCIFGASLIAIANFFPKELLLILGQKYAHLKQELLLIVVINVLNGLSAIMLSINTSKGWLQYYWLNIPCIILIEAVMAYFLDLSTTYGVLLLAMVSVIPGLICSGAITYINLLRWSVVAKE</sequence>
<feature type="transmembrane region" description="Helical" evidence="1">
    <location>
        <begin position="274"/>
        <end position="294"/>
    </location>
</feature>
<feature type="transmembrane region" description="Helical" evidence="1">
    <location>
        <begin position="98"/>
        <end position="124"/>
    </location>
</feature>
<dbReference type="RefSeq" id="WP_199295419.1">
    <property type="nucleotide sequence ID" value="NZ_JAMPKK010000011.1"/>
</dbReference>
<evidence type="ECO:0000313" key="3">
    <source>
        <dbReference type="Proteomes" id="UP001442494"/>
    </source>
</evidence>
<keyword evidence="1" id="KW-0472">Membrane</keyword>
<feature type="transmembrane region" description="Helical" evidence="1">
    <location>
        <begin position="239"/>
        <end position="262"/>
    </location>
</feature>
<feature type="transmembrane region" description="Helical" evidence="1">
    <location>
        <begin position="75"/>
        <end position="92"/>
    </location>
</feature>
<name>A0ABV0JLF5_9CYAN</name>
<protein>
    <submittedName>
        <fullName evidence="2">Polysaccharide biosynthesis protein</fullName>
    </submittedName>
</protein>
<feature type="transmembrane region" description="Helical" evidence="1">
    <location>
        <begin position="367"/>
        <end position="392"/>
    </location>
</feature>
<feature type="transmembrane region" description="Helical" evidence="1">
    <location>
        <begin position="343"/>
        <end position="361"/>
    </location>
</feature>
<keyword evidence="3" id="KW-1185">Reference proteome</keyword>
<keyword evidence="1" id="KW-0812">Transmembrane</keyword>
<evidence type="ECO:0000313" key="2">
    <source>
        <dbReference type="EMBL" id="MEP0864268.1"/>
    </source>
</evidence>
<comment type="caution">
    <text evidence="2">The sequence shown here is derived from an EMBL/GenBank/DDBJ whole genome shotgun (WGS) entry which is preliminary data.</text>
</comment>
<evidence type="ECO:0000256" key="1">
    <source>
        <dbReference type="SAM" id="Phobius"/>
    </source>
</evidence>
<feature type="transmembrane region" description="Helical" evidence="1">
    <location>
        <begin position="314"/>
        <end position="331"/>
    </location>
</feature>
<accession>A0ABV0JLF5</accession>
<dbReference type="Proteomes" id="UP001442494">
    <property type="component" value="Unassembled WGS sequence"/>
</dbReference>
<reference evidence="2 3" key="1">
    <citation type="submission" date="2022-04" db="EMBL/GenBank/DDBJ databases">
        <title>Positive selection, recombination, and allopatry shape intraspecific diversity of widespread and dominant cyanobacteria.</title>
        <authorList>
            <person name="Wei J."/>
            <person name="Shu W."/>
            <person name="Hu C."/>
        </authorList>
    </citation>
    <scope>NUCLEOTIDE SEQUENCE [LARGE SCALE GENOMIC DNA]</scope>
    <source>
        <strain evidence="2 3">GB2-A5</strain>
    </source>
</reference>
<proteinExistence type="predicted"/>
<gene>
    <name evidence="2" type="ORF">NDI37_07280</name>
</gene>
<organism evidence="2 3">
    <name type="scientific">Funiculus sociatus GB2-A5</name>
    <dbReference type="NCBI Taxonomy" id="2933946"/>
    <lineage>
        <taxon>Bacteria</taxon>
        <taxon>Bacillati</taxon>
        <taxon>Cyanobacteriota</taxon>
        <taxon>Cyanophyceae</taxon>
        <taxon>Coleofasciculales</taxon>
        <taxon>Coleofasciculaceae</taxon>
        <taxon>Funiculus</taxon>
    </lineage>
</organism>
<dbReference type="EMBL" id="JAMPKK010000011">
    <property type="protein sequence ID" value="MEP0864268.1"/>
    <property type="molecule type" value="Genomic_DNA"/>
</dbReference>
<keyword evidence="1" id="KW-1133">Transmembrane helix</keyword>